<feature type="compositionally biased region" description="Acidic residues" evidence="1">
    <location>
        <begin position="1278"/>
        <end position="1287"/>
    </location>
</feature>
<feature type="domain" description="SCD" evidence="2">
    <location>
        <begin position="285"/>
        <end position="370"/>
    </location>
</feature>
<proteinExistence type="predicted"/>
<dbReference type="Gene3D" id="1.25.10.10">
    <property type="entry name" value="Leucine-rich Repeat Variant"/>
    <property type="match status" value="1"/>
</dbReference>
<dbReference type="InterPro" id="IPR039662">
    <property type="entry name" value="Cohesin_Scc3/SA"/>
</dbReference>
<feature type="compositionally biased region" description="Acidic residues" evidence="1">
    <location>
        <begin position="1205"/>
        <end position="1220"/>
    </location>
</feature>
<name>A0ABR2YE06_9CHLO</name>
<dbReference type="InterPro" id="IPR056396">
    <property type="entry name" value="HEAT_SCC3-SA"/>
</dbReference>
<feature type="region of interest" description="Disordered" evidence="1">
    <location>
        <begin position="472"/>
        <end position="494"/>
    </location>
</feature>
<feature type="compositionally biased region" description="Acidic residues" evidence="1">
    <location>
        <begin position="1317"/>
        <end position="1333"/>
    </location>
</feature>
<feature type="region of interest" description="Disordered" evidence="1">
    <location>
        <begin position="1095"/>
        <end position="1344"/>
    </location>
</feature>
<feature type="region of interest" description="Disordered" evidence="1">
    <location>
        <begin position="1"/>
        <end position="65"/>
    </location>
</feature>
<sequence length="1344" mass="144279">MAAKRRHSTRAAKKADYNEESDADDQDATSEDDFTENDEVIKTVNKRHKTTPVKPRARKGKKADEEALARGAEKISLLGIVVNHPGASSVAAKEWVTRYQADRAQAAAELLSLLVQACGASNVITTADVDDGDVDALVKSLIKDVSSNGVIDHFRGKGQKNIRAHYLEMWDQVLRECQNADVLCDGFLLDKVVHLIIGLNCSVVRSFRFTATLTAQQVVTSLIRAMLSLGEARETAQRQMAAEEKKKGSKAGCDRVAAFQRTLSTCHRQVQELKGVVASLFQAVSAHRFRDVAPDIRAVVIQGIGSWICLHPTDFLQDNYLKYVAWALSDRDAVVRETALDALLEIYSNEENVSPLHGFTGRFQHRFAELVYDVDEAVAVKGVRLVTQLVQAEEMPPDEVREIYRLLVDSSAPIRHAAAELVAGMLEEQGQRFIAQSPVQGKRGKVAKKTGSAELQLAGVLHIMKLLGTTSAPALDTNPVASPSGRRKSAENLERPLQPELVSHVVDGLFDSVEVLQDWHAMVEALTDDQANEARGDRATTNLIMLLAATVHTATGGAQAGTRTDARRVAGKAKAAAAAASARQDVTLALSQALPSLLRKFQTDPTKVAALAGLVRDMKLDIWSLKRQEDSLESLLQLIADLLLKHSQPDALDACLRTLAHCTTQGNDTIQDKAQLIMSSSVKALTQRLTAATDAALALSDADLEAERAAGGPLDGSGGDEEEGEEVFALRVALLRLHRLQLVSTVASGEAALQKSLTKLLTAAAKGRPLPGPVLVMAAENMLMALMWRLSALEGAGAASPSASAVASLGKGVEALAGHLDHIALAEDSAPVQDAITRVQADLFFVFSAEKLKDTSAAAAGYAPNANSLDAFWERTEALLAREAPEDDMAADEEASEAVQSSEAQALAAAKVQAISAAGRLVAFQALSGRDAEVLAGRVVMHLGSPDKAVADAVREVTRVLKKTNPDDLPEVYLGALEEAYQRAVAAEGEDQAAALQLFGELALRIGQAHAGFVAGAAASLAHIVKGGIDYALQSGQDWLPFLEGLSALTSRLPTKEAAAVVQHLQNTARPLKPSKNSRDWDPYWHMLEELQERADKGTKAAAKSVAKKKPATANKGGRRTSFFKQSRRAHRGESIDDEDAEADEEERDPIEDPGNSPSMAGASSGARGLSLRLPISEAPSESAGLSGSGWRRKAGGRSRLAPPPEEEMEEMDIDAEDSDGGNGQENEAEALNIMPTEEQADFHRPPNASRRQPKRQLKRLYVTQDSADADAATDAGNADDDEEDLLDQVFEKGAGAGRSFPPIGRMSGLGPSEQAMQDDGDSDMEDDLPTPDEEPRRPKLRMR</sequence>
<dbReference type="InterPro" id="IPR020839">
    <property type="entry name" value="SCD"/>
</dbReference>
<keyword evidence="4" id="KW-1185">Reference proteome</keyword>
<evidence type="ECO:0000256" key="1">
    <source>
        <dbReference type="SAM" id="MobiDB-lite"/>
    </source>
</evidence>
<gene>
    <name evidence="3" type="ORF">WJX75_001955</name>
</gene>
<accession>A0ABR2YE06</accession>
<dbReference type="InterPro" id="IPR013721">
    <property type="entry name" value="STAG"/>
</dbReference>
<evidence type="ECO:0000313" key="3">
    <source>
        <dbReference type="EMBL" id="KAK9903288.1"/>
    </source>
</evidence>
<dbReference type="EMBL" id="JALJOT010000014">
    <property type="protein sequence ID" value="KAK9903288.1"/>
    <property type="molecule type" value="Genomic_DNA"/>
</dbReference>
<dbReference type="Pfam" id="PF08514">
    <property type="entry name" value="STAG"/>
    <property type="match status" value="1"/>
</dbReference>
<dbReference type="PROSITE" id="PS51425">
    <property type="entry name" value="SCD"/>
    <property type="match status" value="1"/>
</dbReference>
<evidence type="ECO:0000259" key="2">
    <source>
        <dbReference type="PROSITE" id="PS51425"/>
    </source>
</evidence>
<dbReference type="Proteomes" id="UP001491310">
    <property type="component" value="Unassembled WGS sequence"/>
</dbReference>
<dbReference type="PANTHER" id="PTHR11199">
    <property type="entry name" value="STROMAL ANTIGEN"/>
    <property type="match status" value="1"/>
</dbReference>
<feature type="compositionally biased region" description="Acidic residues" evidence="1">
    <location>
        <begin position="1136"/>
        <end position="1152"/>
    </location>
</feature>
<reference evidence="3 4" key="1">
    <citation type="journal article" date="2024" name="Nat. Commun.">
        <title>Phylogenomics reveals the evolutionary origins of lichenization in chlorophyte algae.</title>
        <authorList>
            <person name="Puginier C."/>
            <person name="Libourel C."/>
            <person name="Otte J."/>
            <person name="Skaloud P."/>
            <person name="Haon M."/>
            <person name="Grisel S."/>
            <person name="Petersen M."/>
            <person name="Berrin J.G."/>
            <person name="Delaux P.M."/>
            <person name="Dal Grande F."/>
            <person name="Keller J."/>
        </authorList>
    </citation>
    <scope>NUCLEOTIDE SEQUENCE [LARGE SCALE GENOMIC DNA]</scope>
    <source>
        <strain evidence="3 4">SAG 216-7</strain>
    </source>
</reference>
<dbReference type="InterPro" id="IPR011989">
    <property type="entry name" value="ARM-like"/>
</dbReference>
<feature type="compositionally biased region" description="Basic residues" evidence="1">
    <location>
        <begin position="44"/>
        <end position="61"/>
    </location>
</feature>
<feature type="compositionally biased region" description="Basic residues" evidence="1">
    <location>
        <begin position="1"/>
        <end position="12"/>
    </location>
</feature>
<feature type="compositionally biased region" description="Low complexity" evidence="1">
    <location>
        <begin position="1266"/>
        <end position="1277"/>
    </location>
</feature>
<dbReference type="PANTHER" id="PTHR11199:SF0">
    <property type="entry name" value="LD34181P-RELATED"/>
    <property type="match status" value="1"/>
</dbReference>
<dbReference type="Pfam" id="PF24571">
    <property type="entry name" value="HEAT_SCC3-SA"/>
    <property type="match status" value="1"/>
</dbReference>
<dbReference type="Pfam" id="PF21581">
    <property type="entry name" value="SCD"/>
    <property type="match status" value="1"/>
</dbReference>
<comment type="caution">
    <text evidence="3">The sequence shown here is derived from an EMBL/GenBank/DDBJ whole genome shotgun (WGS) entry which is preliminary data.</text>
</comment>
<protein>
    <recommendedName>
        <fullName evidence="2">SCD domain-containing protein</fullName>
    </recommendedName>
</protein>
<organism evidence="3 4">
    <name type="scientific">Coccomyxa subellipsoidea</name>
    <dbReference type="NCBI Taxonomy" id="248742"/>
    <lineage>
        <taxon>Eukaryota</taxon>
        <taxon>Viridiplantae</taxon>
        <taxon>Chlorophyta</taxon>
        <taxon>core chlorophytes</taxon>
        <taxon>Trebouxiophyceae</taxon>
        <taxon>Trebouxiophyceae incertae sedis</taxon>
        <taxon>Coccomyxaceae</taxon>
        <taxon>Coccomyxa</taxon>
    </lineage>
</organism>
<dbReference type="SUPFAM" id="SSF48371">
    <property type="entry name" value="ARM repeat"/>
    <property type="match status" value="1"/>
</dbReference>
<dbReference type="InterPro" id="IPR016024">
    <property type="entry name" value="ARM-type_fold"/>
</dbReference>
<evidence type="ECO:0000313" key="4">
    <source>
        <dbReference type="Proteomes" id="UP001491310"/>
    </source>
</evidence>
<feature type="compositionally biased region" description="Acidic residues" evidence="1">
    <location>
        <begin position="18"/>
        <end position="38"/>
    </location>
</feature>